<evidence type="ECO:0000313" key="16">
    <source>
        <dbReference type="EMBL" id="WBO20911.1"/>
    </source>
</evidence>
<evidence type="ECO:0000256" key="8">
    <source>
        <dbReference type="ARBA" id="ARBA00023136"/>
    </source>
</evidence>
<keyword evidence="4 13" id="KW-0812">Transmembrane</keyword>
<evidence type="ECO:0000256" key="7">
    <source>
        <dbReference type="ARBA" id="ARBA00023065"/>
    </source>
</evidence>
<gene>
    <name evidence="13" type="primary">atpF</name>
    <name evidence="16" type="ORF">PBT88_11885</name>
</gene>
<proteinExistence type="inferred from homology"/>
<sequence>MSVSSTNMMAHVAQVDLEHEMNFHGLTAPFFVALSMVVVLVIVWKAGGFQSLGRGLDNRIATIRRQLDEAAALRAEAEALRAEAQAQAAAAHKDAETILAHAKIEADQLVAQARLDADELIVRRAKMAEDKIAAAERAAIADVRARTAAAATTAAASLIAQKHDAGTDKLLVAQTIAGIH</sequence>
<evidence type="ECO:0000256" key="15">
    <source>
        <dbReference type="SAM" id="Coils"/>
    </source>
</evidence>
<keyword evidence="6 13" id="KW-1133">Transmembrane helix</keyword>
<keyword evidence="7 13" id="KW-0406">Ion transport</keyword>
<dbReference type="InterPro" id="IPR002146">
    <property type="entry name" value="ATP_synth_b/b'su_bac/chlpt"/>
</dbReference>
<keyword evidence="2 13" id="KW-0813">Transport</keyword>
<dbReference type="HAMAP" id="MF_01398">
    <property type="entry name" value="ATP_synth_b_bprime"/>
    <property type="match status" value="1"/>
</dbReference>
<evidence type="ECO:0000256" key="12">
    <source>
        <dbReference type="ARBA" id="ARBA00037847"/>
    </source>
</evidence>
<evidence type="ECO:0000256" key="4">
    <source>
        <dbReference type="ARBA" id="ARBA00022692"/>
    </source>
</evidence>
<name>A0ABY7NK62_9SPHN</name>
<comment type="subunit">
    <text evidence="13">F-type ATPases have 2 components, F(1) - the catalytic core - and F(0) - the membrane proton channel. F(1) has five subunits: alpha(3), beta(3), gamma(1), delta(1), epsilon(1). F(0) has three main subunits: a(1), b(2) and c(10-14). The alpha and beta chains form an alternating ring which encloses part of the gamma chain. F(1) is attached to F(0) by a central stalk formed by the gamma and epsilon chains, while a peripheral stalk is formed by the delta and b chains.</text>
</comment>
<keyword evidence="17" id="KW-1185">Reference proteome</keyword>
<keyword evidence="15" id="KW-0175">Coiled coil</keyword>
<evidence type="ECO:0000256" key="3">
    <source>
        <dbReference type="ARBA" id="ARBA00022547"/>
    </source>
</evidence>
<keyword evidence="8 13" id="KW-0472">Membrane</keyword>
<evidence type="ECO:0000256" key="2">
    <source>
        <dbReference type="ARBA" id="ARBA00022448"/>
    </source>
</evidence>
<reference evidence="16 17" key="1">
    <citation type="submission" date="2022-12" db="EMBL/GenBank/DDBJ databases">
        <title>Sphingomonas abieness sp. nov., an endophytic bacterium isolated from Abies koreana.</title>
        <authorList>
            <person name="Jiang L."/>
            <person name="Lee J."/>
        </authorList>
    </citation>
    <scope>NUCLEOTIDE SEQUENCE [LARGE SCALE GENOMIC DNA]</scope>
    <source>
        <strain evidence="17">PAMB 00755</strain>
    </source>
</reference>
<dbReference type="InterPro" id="IPR050059">
    <property type="entry name" value="ATP_synthase_B_chain"/>
</dbReference>
<feature type="coiled-coil region" evidence="15">
    <location>
        <begin position="60"/>
        <end position="94"/>
    </location>
</feature>
<evidence type="ECO:0000256" key="10">
    <source>
        <dbReference type="ARBA" id="ARBA00025198"/>
    </source>
</evidence>
<evidence type="ECO:0000256" key="14">
    <source>
        <dbReference type="RuleBase" id="RU003848"/>
    </source>
</evidence>
<comment type="similarity">
    <text evidence="1 13 14">Belongs to the ATPase B chain family.</text>
</comment>
<accession>A0ABY7NK62</accession>
<evidence type="ECO:0000256" key="6">
    <source>
        <dbReference type="ARBA" id="ARBA00022989"/>
    </source>
</evidence>
<dbReference type="RefSeq" id="WP_270075561.1">
    <property type="nucleotide sequence ID" value="NZ_CP115174.1"/>
</dbReference>
<organism evidence="16 17">
    <name type="scientific">Sphingomonas abietis</name>
    <dbReference type="NCBI Taxonomy" id="3012344"/>
    <lineage>
        <taxon>Bacteria</taxon>
        <taxon>Pseudomonadati</taxon>
        <taxon>Pseudomonadota</taxon>
        <taxon>Alphaproteobacteria</taxon>
        <taxon>Sphingomonadales</taxon>
        <taxon>Sphingomonadaceae</taxon>
        <taxon>Sphingomonas</taxon>
    </lineage>
</organism>
<comment type="function">
    <text evidence="11">Component of the F(0) channel, it forms part of the peripheral stalk, linking F(1) to F(0). The b'-subunit is a diverged and duplicated form of b found in plants and photosynthetic bacteria.</text>
</comment>
<dbReference type="PANTHER" id="PTHR33445">
    <property type="entry name" value="ATP SYNTHASE SUBUNIT B', CHLOROPLASTIC"/>
    <property type="match status" value="1"/>
</dbReference>
<keyword evidence="9 13" id="KW-0066">ATP synthesis</keyword>
<evidence type="ECO:0000256" key="13">
    <source>
        <dbReference type="HAMAP-Rule" id="MF_01398"/>
    </source>
</evidence>
<evidence type="ECO:0000256" key="5">
    <source>
        <dbReference type="ARBA" id="ARBA00022781"/>
    </source>
</evidence>
<evidence type="ECO:0000256" key="1">
    <source>
        <dbReference type="ARBA" id="ARBA00005513"/>
    </source>
</evidence>
<evidence type="ECO:0000313" key="17">
    <source>
        <dbReference type="Proteomes" id="UP001210865"/>
    </source>
</evidence>
<keyword evidence="3 13" id="KW-0138">CF(0)</keyword>
<dbReference type="EMBL" id="CP115174">
    <property type="protein sequence ID" value="WBO20911.1"/>
    <property type="molecule type" value="Genomic_DNA"/>
</dbReference>
<dbReference type="Pfam" id="PF00430">
    <property type="entry name" value="ATP-synt_B"/>
    <property type="match status" value="1"/>
</dbReference>
<evidence type="ECO:0000256" key="9">
    <source>
        <dbReference type="ARBA" id="ARBA00023310"/>
    </source>
</evidence>
<comment type="subcellular location">
    <subcellularLocation>
        <location evidence="13">Cell membrane</location>
        <topology evidence="13">Single-pass membrane protein</topology>
    </subcellularLocation>
    <subcellularLocation>
        <location evidence="12">Endomembrane system</location>
        <topology evidence="12">Single-pass membrane protein</topology>
    </subcellularLocation>
</comment>
<keyword evidence="5 13" id="KW-0375">Hydrogen ion transport</keyword>
<evidence type="ECO:0000256" key="11">
    <source>
        <dbReference type="ARBA" id="ARBA00025614"/>
    </source>
</evidence>
<comment type="function">
    <text evidence="10 13">F(1)F(0) ATP synthase produces ATP from ADP in the presence of a proton or sodium gradient. F-type ATPases consist of two structural domains, F(1) containing the extramembraneous catalytic core and F(0) containing the membrane proton channel, linked together by a central stalk and a peripheral stalk. During catalysis, ATP synthesis in the catalytic domain of F(1) is coupled via a rotary mechanism of the central stalk subunits to proton translocation.</text>
</comment>
<dbReference type="PANTHER" id="PTHR33445:SF1">
    <property type="entry name" value="ATP SYNTHASE SUBUNIT B"/>
    <property type="match status" value="1"/>
</dbReference>
<feature type="transmembrane region" description="Helical" evidence="13">
    <location>
        <begin position="26"/>
        <end position="44"/>
    </location>
</feature>
<dbReference type="Proteomes" id="UP001210865">
    <property type="component" value="Chromosome"/>
</dbReference>
<protein>
    <recommendedName>
        <fullName evidence="13">ATP synthase subunit b</fullName>
    </recommendedName>
    <alternativeName>
        <fullName evidence="13">ATP synthase F(0) sector subunit b</fullName>
    </alternativeName>
    <alternativeName>
        <fullName evidence="13">ATPase subunit I</fullName>
    </alternativeName>
    <alternativeName>
        <fullName evidence="13">F-type ATPase subunit b</fullName>
        <shortName evidence="13">F-ATPase subunit b</shortName>
    </alternativeName>
</protein>
<keyword evidence="13" id="KW-1003">Cell membrane</keyword>